<dbReference type="EMBL" id="QRQO01000031">
    <property type="protein sequence ID" value="RHN11850.1"/>
    <property type="molecule type" value="Genomic_DNA"/>
</dbReference>
<reference evidence="2 3" key="1">
    <citation type="submission" date="2018-08" db="EMBL/GenBank/DDBJ databases">
        <title>A genome reference for cultivated species of the human gut microbiota.</title>
        <authorList>
            <person name="Zou Y."/>
            <person name="Xue W."/>
            <person name="Luo G."/>
        </authorList>
    </citation>
    <scope>NUCLEOTIDE SEQUENCE [LARGE SCALE GENOMIC DNA]</scope>
    <source>
        <strain evidence="2 3">AF31-17AC</strain>
    </source>
</reference>
<evidence type="ECO:0000313" key="2">
    <source>
        <dbReference type="EMBL" id="RHN11850.1"/>
    </source>
</evidence>
<comment type="caution">
    <text evidence="2">The sequence shown here is derived from an EMBL/GenBank/DDBJ whole genome shotgun (WGS) entry which is preliminary data.</text>
</comment>
<evidence type="ECO:0000313" key="3">
    <source>
        <dbReference type="Proteomes" id="UP000283700"/>
    </source>
</evidence>
<organism evidence="2 3">
    <name type="scientific">Anaerobutyricum hallii</name>
    <dbReference type="NCBI Taxonomy" id="39488"/>
    <lineage>
        <taxon>Bacteria</taxon>
        <taxon>Bacillati</taxon>
        <taxon>Bacillota</taxon>
        <taxon>Clostridia</taxon>
        <taxon>Lachnospirales</taxon>
        <taxon>Lachnospiraceae</taxon>
        <taxon>Anaerobutyricum</taxon>
    </lineage>
</organism>
<gene>
    <name evidence="2" type="ORF">DWZ29_10895</name>
</gene>
<dbReference type="Gene3D" id="3.40.630.30">
    <property type="match status" value="1"/>
</dbReference>
<dbReference type="PROSITE" id="PS51186">
    <property type="entry name" value="GNAT"/>
    <property type="match status" value="1"/>
</dbReference>
<dbReference type="RefSeq" id="WP_118486244.1">
    <property type="nucleotide sequence ID" value="NZ_QRQO01000031.1"/>
</dbReference>
<protein>
    <submittedName>
        <fullName evidence="2">GNAT family N-acetyltransferase</fullName>
    </submittedName>
</protein>
<feature type="domain" description="N-acetyltransferase" evidence="1">
    <location>
        <begin position="7"/>
        <end position="166"/>
    </location>
</feature>
<proteinExistence type="predicted"/>
<name>A0A415U0S3_9FIRM</name>
<dbReference type="SUPFAM" id="SSF55729">
    <property type="entry name" value="Acyl-CoA N-acyltransferases (Nat)"/>
    <property type="match status" value="1"/>
</dbReference>
<dbReference type="AlphaFoldDB" id="A0A415U0S3"/>
<accession>A0A415U0S3</accession>
<dbReference type="GO" id="GO:0016747">
    <property type="term" value="F:acyltransferase activity, transferring groups other than amino-acyl groups"/>
    <property type="evidence" value="ECO:0007669"/>
    <property type="project" value="InterPro"/>
</dbReference>
<keyword evidence="2" id="KW-0808">Transferase</keyword>
<dbReference type="InterPro" id="IPR016181">
    <property type="entry name" value="Acyl_CoA_acyltransferase"/>
</dbReference>
<dbReference type="Pfam" id="PF00583">
    <property type="entry name" value="Acetyltransf_1"/>
    <property type="match status" value="1"/>
</dbReference>
<dbReference type="InterPro" id="IPR000182">
    <property type="entry name" value="GNAT_dom"/>
</dbReference>
<dbReference type="Proteomes" id="UP000283700">
    <property type="component" value="Unassembled WGS sequence"/>
</dbReference>
<sequence length="167" mass="19605">MKQNENILLSTATVKLLTMKELHSVRFMDVVSDFYVEQWLEENTDYAWGIFKNETDELMGYCTIGYADDTSDIIEKHPEHTDDSLLLSDVYIKPQFRNKGYGIKLITEVIRKRWELDGNKNAVYLVAMYDKLMYFYGKIGFKPLNDTDGKFYGDMVLSIDEFKDYPK</sequence>
<evidence type="ECO:0000259" key="1">
    <source>
        <dbReference type="PROSITE" id="PS51186"/>
    </source>
</evidence>
<dbReference type="CDD" id="cd04301">
    <property type="entry name" value="NAT_SF"/>
    <property type="match status" value="1"/>
</dbReference>